<feature type="compositionally biased region" description="Basic and acidic residues" evidence="1">
    <location>
        <begin position="1"/>
        <end position="10"/>
    </location>
</feature>
<evidence type="ECO:0000313" key="3">
    <source>
        <dbReference type="Proteomes" id="UP001186944"/>
    </source>
</evidence>
<comment type="caution">
    <text evidence="2">The sequence shown here is derived from an EMBL/GenBank/DDBJ whole genome shotgun (WGS) entry which is preliminary data.</text>
</comment>
<gene>
    <name evidence="2" type="ORF">FSP39_011972</name>
</gene>
<keyword evidence="3" id="KW-1185">Reference proteome</keyword>
<reference evidence="2" key="1">
    <citation type="submission" date="2019-08" db="EMBL/GenBank/DDBJ databases">
        <title>The improved chromosome-level genome for the pearl oyster Pinctada fucata martensii using PacBio sequencing and Hi-C.</title>
        <authorList>
            <person name="Zheng Z."/>
        </authorList>
    </citation>
    <scope>NUCLEOTIDE SEQUENCE</scope>
    <source>
        <strain evidence="2">ZZ-2019</strain>
        <tissue evidence="2">Adductor muscle</tissue>
    </source>
</reference>
<organism evidence="2 3">
    <name type="scientific">Pinctada imbricata</name>
    <name type="common">Atlantic pearl-oyster</name>
    <name type="synonym">Pinctada martensii</name>
    <dbReference type="NCBI Taxonomy" id="66713"/>
    <lineage>
        <taxon>Eukaryota</taxon>
        <taxon>Metazoa</taxon>
        <taxon>Spiralia</taxon>
        <taxon>Lophotrochozoa</taxon>
        <taxon>Mollusca</taxon>
        <taxon>Bivalvia</taxon>
        <taxon>Autobranchia</taxon>
        <taxon>Pteriomorphia</taxon>
        <taxon>Pterioida</taxon>
        <taxon>Pterioidea</taxon>
        <taxon>Pteriidae</taxon>
        <taxon>Pinctada</taxon>
    </lineage>
</organism>
<name>A0AA89C7D4_PINIB</name>
<dbReference type="Proteomes" id="UP001186944">
    <property type="component" value="Unassembled WGS sequence"/>
</dbReference>
<dbReference type="PANTHER" id="PTHR39075:SF1">
    <property type="entry name" value="FI19908P1"/>
    <property type="match status" value="1"/>
</dbReference>
<sequence length="631" mass="71488">MEEVSVHTEETNNNWSRGWSENDNTEEETSKSICLSNVNVVVDQIASEMKCEKVQSLADLAYAKLSEQPQEIASPSVDDATPVMQQVYDDSFNFEGIGVDDNYTCVDPQENAFYQHHEFFQQHQAFLYDQNYDPEMTHPCYVYPYQMITPAYSEVPGICTEVNQSAYKEIDLGCGSPNHVTENNQTDEYNTTSDMTSQPLWYQYIDQEGRPSTTYNVNAPVFYPSSYTQSGIPEAIPPNDHPSEFVQEVANEAYCTETQEVPTQQIQCDDEHKNDSKHGNLYTRESEIMDVTREFQHLRTQINDSHPNDEDPPNQNNVYTSTATINRVDKTRGLPPVKFGAVDLGRSCHENTQFQYPSIYVSDSGLITLLLKNDVSMEMTVDMAIRLVSHQNQLVVATNNSGTATFLSHPFAKIAQDTDSIEADIFKGRKAKLTKECVTFANESECFVFDDEMIDFECDLELANLVKDNSIEYLFQSAKLGSDIVPQCVSLISQADYRLLNKGGFVVKINGMKITQTGRGDVSVLCGPKYLRISPGKKQLTVQTRSVDISITSNSVVEINKQFLSLYADQIEMQLSNEKIEAGFDPENNAYACSLPDMRSLPIGRRRQHARIPINRLRQRRRNLSRECNYD</sequence>
<feature type="region of interest" description="Disordered" evidence="1">
    <location>
        <begin position="1"/>
        <end position="24"/>
    </location>
</feature>
<evidence type="ECO:0000313" key="2">
    <source>
        <dbReference type="EMBL" id="KAK3102528.1"/>
    </source>
</evidence>
<evidence type="ECO:0000256" key="1">
    <source>
        <dbReference type="SAM" id="MobiDB-lite"/>
    </source>
</evidence>
<dbReference type="PANTHER" id="PTHR39075">
    <property type="entry name" value="FI19908P1"/>
    <property type="match status" value="1"/>
</dbReference>
<feature type="compositionally biased region" description="Polar residues" evidence="1">
    <location>
        <begin position="11"/>
        <end position="22"/>
    </location>
</feature>
<accession>A0AA89C7D4</accession>
<dbReference type="AlphaFoldDB" id="A0AA89C7D4"/>
<dbReference type="EMBL" id="VSWD01000005">
    <property type="protein sequence ID" value="KAK3102528.1"/>
    <property type="molecule type" value="Genomic_DNA"/>
</dbReference>
<proteinExistence type="predicted"/>
<protein>
    <submittedName>
        <fullName evidence="2">Uncharacterized protein</fullName>
    </submittedName>
</protein>